<gene>
    <name evidence="1" type="ORF">Bca52824_010015</name>
</gene>
<accession>A0A8X7WDE7</accession>
<evidence type="ECO:0000313" key="2">
    <source>
        <dbReference type="Proteomes" id="UP000886595"/>
    </source>
</evidence>
<dbReference type="Proteomes" id="UP000886595">
    <property type="component" value="Unassembled WGS sequence"/>
</dbReference>
<dbReference type="EMBL" id="JAAMPC010000002">
    <property type="protein sequence ID" value="KAG2327287.1"/>
    <property type="molecule type" value="Genomic_DNA"/>
</dbReference>
<reference evidence="1 2" key="1">
    <citation type="submission" date="2020-02" db="EMBL/GenBank/DDBJ databases">
        <authorList>
            <person name="Ma Q."/>
            <person name="Huang Y."/>
            <person name="Song X."/>
            <person name="Pei D."/>
        </authorList>
    </citation>
    <scope>NUCLEOTIDE SEQUENCE [LARGE SCALE GENOMIC DNA]</scope>
    <source>
        <strain evidence="1">Sxm20200214</strain>
        <tissue evidence="1">Leaf</tissue>
    </source>
</reference>
<comment type="caution">
    <text evidence="1">The sequence shown here is derived from an EMBL/GenBank/DDBJ whole genome shotgun (WGS) entry which is preliminary data.</text>
</comment>
<dbReference type="AlphaFoldDB" id="A0A8X7WDE7"/>
<proteinExistence type="predicted"/>
<name>A0A8X7WDE7_BRACI</name>
<dbReference type="OrthoDB" id="1029011at2759"/>
<keyword evidence="2" id="KW-1185">Reference proteome</keyword>
<organism evidence="1 2">
    <name type="scientific">Brassica carinata</name>
    <name type="common">Ethiopian mustard</name>
    <name type="synonym">Abyssinian cabbage</name>
    <dbReference type="NCBI Taxonomy" id="52824"/>
    <lineage>
        <taxon>Eukaryota</taxon>
        <taxon>Viridiplantae</taxon>
        <taxon>Streptophyta</taxon>
        <taxon>Embryophyta</taxon>
        <taxon>Tracheophyta</taxon>
        <taxon>Spermatophyta</taxon>
        <taxon>Magnoliopsida</taxon>
        <taxon>eudicotyledons</taxon>
        <taxon>Gunneridae</taxon>
        <taxon>Pentapetalae</taxon>
        <taxon>rosids</taxon>
        <taxon>malvids</taxon>
        <taxon>Brassicales</taxon>
        <taxon>Brassicaceae</taxon>
        <taxon>Brassiceae</taxon>
        <taxon>Brassica</taxon>
    </lineage>
</organism>
<evidence type="ECO:0000313" key="1">
    <source>
        <dbReference type="EMBL" id="KAG2327287.1"/>
    </source>
</evidence>
<sequence>MEKGLRRDVGSGEEINVWIDKWLFDVAPKAPLRKPISVDLELRVFDLICPQTKTWDQGRLEENLFESDIELILKQKPALGEKDAYEWNIPETLSRVYPWVLWMLWKNKNAFLQWFEVHLSALSLNEGDSRRITNVKKWEAPNERFYKSPKLVGVITRPRAWPAFRGFGVEILGALRRVEEGKVKYITREANKCAFMIARSVTNELRLQSYVAQGEPEWLRRILDEERGRI</sequence>
<protein>
    <submittedName>
        <fullName evidence="1">Uncharacterized protein</fullName>
    </submittedName>
</protein>